<evidence type="ECO:0000259" key="1">
    <source>
        <dbReference type="SMART" id="SM00062"/>
    </source>
</evidence>
<name>A0ABT3ACG9_9ALTE</name>
<dbReference type="Gene3D" id="3.40.190.10">
    <property type="entry name" value="Periplasmic binding protein-like II"/>
    <property type="match status" value="2"/>
</dbReference>
<dbReference type="InterPro" id="IPR001638">
    <property type="entry name" value="Solute-binding_3/MltF_N"/>
</dbReference>
<dbReference type="EMBL" id="JAOWKX010000009">
    <property type="protein sequence ID" value="MCV2886277.1"/>
    <property type="molecule type" value="Genomic_DNA"/>
</dbReference>
<dbReference type="SMART" id="SM00062">
    <property type="entry name" value="PBPb"/>
    <property type="match status" value="1"/>
</dbReference>
<dbReference type="RefSeq" id="WP_263713562.1">
    <property type="nucleotide sequence ID" value="NZ_JAOWKX010000009.1"/>
</dbReference>
<protein>
    <submittedName>
        <fullName evidence="2">Transporter substrate-binding domain-containing protein</fullName>
    </submittedName>
</protein>
<evidence type="ECO:0000313" key="2">
    <source>
        <dbReference type="EMBL" id="MCV2886277.1"/>
    </source>
</evidence>
<gene>
    <name evidence="2" type="ORF">OE749_16405</name>
</gene>
<proteinExistence type="predicted"/>
<dbReference type="Proteomes" id="UP001652504">
    <property type="component" value="Unassembled WGS sequence"/>
</dbReference>
<sequence>MKYLSVLINVVLLVVAVAANSRVYASFSVSPNLDKNVDIAVGWTKPPYVIADGNTGYELDLIRTVFASIGYDITPIYVPYGRSHSMLRKGLVDVTLTLNERLGIEPEKLSDVYVVYQNVAISLKKRNLHITRLEDLSNRSVVGFQDANRVLGEEYRKAVEKAYRYVELPEQRRQVEMLLLGNADVVVMDLNIFLHVSADVAGTPMGDNINIHRLFPPNPYRAGFRSTELKIAFDVALRQFMSSEKYEWLKNKYVLVQPANLNQ</sequence>
<comment type="caution">
    <text evidence="2">The sequence shown here is derived from an EMBL/GenBank/DDBJ whole genome shotgun (WGS) entry which is preliminary data.</text>
</comment>
<dbReference type="SUPFAM" id="SSF53850">
    <property type="entry name" value="Periplasmic binding protein-like II"/>
    <property type="match status" value="1"/>
</dbReference>
<keyword evidence="3" id="KW-1185">Reference proteome</keyword>
<organism evidence="2 3">
    <name type="scientific">Fluctibacter corallii</name>
    <dbReference type="NCBI Taxonomy" id="2984329"/>
    <lineage>
        <taxon>Bacteria</taxon>
        <taxon>Pseudomonadati</taxon>
        <taxon>Pseudomonadota</taxon>
        <taxon>Gammaproteobacteria</taxon>
        <taxon>Alteromonadales</taxon>
        <taxon>Alteromonadaceae</taxon>
        <taxon>Fluctibacter</taxon>
    </lineage>
</organism>
<feature type="domain" description="Solute-binding protein family 3/N-terminal" evidence="1">
    <location>
        <begin position="36"/>
        <end position="252"/>
    </location>
</feature>
<evidence type="ECO:0000313" key="3">
    <source>
        <dbReference type="Proteomes" id="UP001652504"/>
    </source>
</evidence>
<reference evidence="2 3" key="1">
    <citation type="submission" date="2022-10" db="EMBL/GenBank/DDBJ databases">
        <title>Aestuariibacter sp. AA17 isolated from Montipora capitata coral fragment.</title>
        <authorList>
            <person name="Emsley S.A."/>
            <person name="Pfannmuller K.M."/>
            <person name="Loughran R.M."/>
            <person name="Shlafstein M."/>
            <person name="Papke E."/>
            <person name="Saw J.H."/>
            <person name="Ushijima B."/>
            <person name="Videau P."/>
        </authorList>
    </citation>
    <scope>NUCLEOTIDE SEQUENCE [LARGE SCALE GENOMIC DNA]</scope>
    <source>
        <strain evidence="2 3">AA17</strain>
    </source>
</reference>
<accession>A0ABT3ACG9</accession>